<dbReference type="FunFam" id="3.40.50.1000:FF:000055">
    <property type="entry name" value="Haloacid dehalogenase-like hydrolase family protein"/>
    <property type="match status" value="2"/>
</dbReference>
<dbReference type="NCBIfam" id="TIGR01509">
    <property type="entry name" value="HAD-SF-IA-v3"/>
    <property type="match status" value="2"/>
</dbReference>
<evidence type="ECO:0008006" key="2">
    <source>
        <dbReference type="Google" id="ProtNLM"/>
    </source>
</evidence>
<dbReference type="GO" id="GO:0016791">
    <property type="term" value="F:phosphatase activity"/>
    <property type="evidence" value="ECO:0007669"/>
    <property type="project" value="TreeGrafter"/>
</dbReference>
<name>A0A1I8EQ09_WUCBA</name>
<reference evidence="1" key="1">
    <citation type="submission" date="2016-11" db="UniProtKB">
        <authorList>
            <consortium name="WormBaseParasite"/>
        </authorList>
    </citation>
    <scope>IDENTIFICATION</scope>
    <source>
        <strain evidence="1">pt0022</strain>
    </source>
</reference>
<accession>A0A1I8EQ09</accession>
<sequence>MSILGLQITHIIFDLDGLLLDSETIYTQVNTELMKSYDREYTMELKTKTTGMKMDDAIQTMLEHEHLVGTVNLEEYREKYLDLLSKHLPESRLLPGAMQLAKHFAKHKIPTAICSGSNTFEFDAKMKNQKELSDLIPLHVLSGDDPHVKKGKPEPDGFLETMRRFSVKPESAENVLVFEDSINGVYAALAAGMHVVMVPDLRYSSPSEKCRDKITLVLNSLEEFKPEITERGRLLMAVMKSVLKITHVIFDLDGLLVDTEVIFSKVNQCLLSKYNKEFTSHLRGLVTGMPKKAAVTYILEHEKLSGKVDVDEYCRKYDEMAEEMLPKCSLMPGALKLIRHLKAHNIPMAICTGSTKKEFELKTQYHKELLDLISLRVLSGDDPAVKRGKPAPDPFLVTMARFEEKPEKAGNVLVFEDATNGVYAAIAAGMHVVMVPDLTYMKIPDELQNKINLILRSLEDFKPESIGLPAYDRDNSE</sequence>
<dbReference type="InterPro" id="IPR041492">
    <property type="entry name" value="HAD_2"/>
</dbReference>
<dbReference type="InterPro" id="IPR023198">
    <property type="entry name" value="PGP-like_dom2"/>
</dbReference>
<dbReference type="STRING" id="6293.A0A1I8EQ09"/>
<evidence type="ECO:0000313" key="1">
    <source>
        <dbReference type="WBParaSite" id="maker-PairedContig_3970-snap-gene-0.12-mRNA-1"/>
    </source>
</evidence>
<dbReference type="SFLD" id="SFLDG01135">
    <property type="entry name" value="C1.5.6:_HAD__Beta-PGM__Phospha"/>
    <property type="match status" value="1"/>
</dbReference>
<dbReference type="SFLD" id="SFLDG01129">
    <property type="entry name" value="C1.5:_HAD__Beta-PGM__Phosphata"/>
    <property type="match status" value="2"/>
</dbReference>
<dbReference type="SFLD" id="SFLDS00003">
    <property type="entry name" value="Haloacid_Dehalogenase"/>
    <property type="match status" value="2"/>
</dbReference>
<dbReference type="Gene3D" id="3.40.50.1000">
    <property type="entry name" value="HAD superfamily/HAD-like"/>
    <property type="match status" value="2"/>
</dbReference>
<dbReference type="SUPFAM" id="SSF56784">
    <property type="entry name" value="HAD-like"/>
    <property type="match status" value="2"/>
</dbReference>
<dbReference type="Gene3D" id="1.10.150.240">
    <property type="entry name" value="Putative phosphatase, domain 2"/>
    <property type="match status" value="2"/>
</dbReference>
<protein>
    <recommendedName>
        <fullName evidence="2">HAD-superfamily hydrolase</fullName>
    </recommendedName>
</protein>
<proteinExistence type="predicted"/>
<dbReference type="PANTHER" id="PTHR18901:SF38">
    <property type="entry name" value="PSEUDOURIDINE-5'-PHOSPHATASE"/>
    <property type="match status" value="1"/>
</dbReference>
<dbReference type="InterPro" id="IPR036412">
    <property type="entry name" value="HAD-like_sf"/>
</dbReference>
<dbReference type="PANTHER" id="PTHR18901">
    <property type="entry name" value="2-DEOXYGLUCOSE-6-PHOSPHATE PHOSPHATASE 2"/>
    <property type="match status" value="1"/>
</dbReference>
<organism evidence="1">
    <name type="scientific">Wuchereria bancrofti</name>
    <dbReference type="NCBI Taxonomy" id="6293"/>
    <lineage>
        <taxon>Eukaryota</taxon>
        <taxon>Metazoa</taxon>
        <taxon>Ecdysozoa</taxon>
        <taxon>Nematoda</taxon>
        <taxon>Chromadorea</taxon>
        <taxon>Rhabditida</taxon>
        <taxon>Spirurina</taxon>
        <taxon>Spiruromorpha</taxon>
        <taxon>Filarioidea</taxon>
        <taxon>Onchocercidae</taxon>
        <taxon>Wuchereria</taxon>
    </lineage>
</organism>
<dbReference type="AlphaFoldDB" id="A0A1I8EQ09"/>
<dbReference type="InterPro" id="IPR006439">
    <property type="entry name" value="HAD-SF_hydro_IA"/>
</dbReference>
<dbReference type="InterPro" id="IPR023214">
    <property type="entry name" value="HAD_sf"/>
</dbReference>
<dbReference type="WBParaSite" id="maker-PairedContig_3970-snap-gene-0.12-mRNA-1">
    <property type="protein sequence ID" value="maker-PairedContig_3970-snap-gene-0.12-mRNA-1"/>
    <property type="gene ID" value="maker-PairedContig_3970-snap-gene-0.12"/>
</dbReference>
<dbReference type="Pfam" id="PF13419">
    <property type="entry name" value="HAD_2"/>
    <property type="match status" value="2"/>
</dbReference>